<reference evidence="2 3" key="1">
    <citation type="journal article" date="2013" name="Proc. Natl. Acad. Sci. U.S.A.">
        <title>The king cobra genome reveals dynamic gene evolution and adaptation in the snake venom system.</title>
        <authorList>
            <person name="Vonk F.J."/>
            <person name="Casewell N.R."/>
            <person name="Henkel C.V."/>
            <person name="Heimberg A.M."/>
            <person name="Jansen H.J."/>
            <person name="McCleary R.J."/>
            <person name="Kerkkamp H.M."/>
            <person name="Vos R.A."/>
            <person name="Guerreiro I."/>
            <person name="Calvete J.J."/>
            <person name="Wuster W."/>
            <person name="Woods A.E."/>
            <person name="Logan J.M."/>
            <person name="Harrison R.A."/>
            <person name="Castoe T.A."/>
            <person name="de Koning A.P."/>
            <person name="Pollock D.D."/>
            <person name="Yandell M."/>
            <person name="Calderon D."/>
            <person name="Renjifo C."/>
            <person name="Currier R.B."/>
            <person name="Salgado D."/>
            <person name="Pla D."/>
            <person name="Sanz L."/>
            <person name="Hyder A.S."/>
            <person name="Ribeiro J.M."/>
            <person name="Arntzen J.W."/>
            <person name="van den Thillart G.E."/>
            <person name="Boetzer M."/>
            <person name="Pirovano W."/>
            <person name="Dirks R.P."/>
            <person name="Spaink H.P."/>
            <person name="Duboule D."/>
            <person name="McGlinn E."/>
            <person name="Kini R.M."/>
            <person name="Richardson M.K."/>
        </authorList>
    </citation>
    <scope>NUCLEOTIDE SEQUENCE</scope>
    <source>
        <tissue evidence="2">Blood</tissue>
    </source>
</reference>
<dbReference type="OrthoDB" id="185618at2759"/>
<feature type="region of interest" description="Disordered" evidence="1">
    <location>
        <begin position="73"/>
        <end position="106"/>
    </location>
</feature>
<dbReference type="AlphaFoldDB" id="V8PEZ5"/>
<evidence type="ECO:0000313" key="2">
    <source>
        <dbReference type="EMBL" id="ETE72568.1"/>
    </source>
</evidence>
<protein>
    <submittedName>
        <fullName evidence="2">Ran-binding protein 3</fullName>
    </submittedName>
</protein>
<dbReference type="EMBL" id="AZIM01000206">
    <property type="protein sequence ID" value="ETE72568.1"/>
    <property type="molecule type" value="Genomic_DNA"/>
</dbReference>
<evidence type="ECO:0000313" key="3">
    <source>
        <dbReference type="Proteomes" id="UP000018936"/>
    </source>
</evidence>
<gene>
    <name evidence="2" type="primary">RANBP3</name>
    <name evidence="2" type="ORF">L345_01612</name>
</gene>
<feature type="non-terminal residue" evidence="2">
    <location>
        <position position="1"/>
    </location>
</feature>
<sequence>MRMSSEHRQMYVSEASQLMLASVPNIDKDLDQSESERIYDGGSHSHELLDEVIEKPAIAPPVFVFQKDKAQKSLAEQKGLSDSGEDPQGEAESPHRAMGHPKSTRGATLRLLPPQLLVSELLPVLAGVIELEGPFSAPPLLSSVSQNFPDKKTLWLLLLEHNQ</sequence>
<accession>V8PEZ5</accession>
<evidence type="ECO:0000256" key="1">
    <source>
        <dbReference type="SAM" id="MobiDB-lite"/>
    </source>
</evidence>
<organism evidence="2 3">
    <name type="scientific">Ophiophagus hannah</name>
    <name type="common">King cobra</name>
    <name type="synonym">Naja hannah</name>
    <dbReference type="NCBI Taxonomy" id="8665"/>
    <lineage>
        <taxon>Eukaryota</taxon>
        <taxon>Metazoa</taxon>
        <taxon>Chordata</taxon>
        <taxon>Craniata</taxon>
        <taxon>Vertebrata</taxon>
        <taxon>Euteleostomi</taxon>
        <taxon>Lepidosauria</taxon>
        <taxon>Squamata</taxon>
        <taxon>Bifurcata</taxon>
        <taxon>Unidentata</taxon>
        <taxon>Episquamata</taxon>
        <taxon>Toxicofera</taxon>
        <taxon>Serpentes</taxon>
        <taxon>Colubroidea</taxon>
        <taxon>Elapidae</taxon>
        <taxon>Elapinae</taxon>
        <taxon>Ophiophagus</taxon>
    </lineage>
</organism>
<keyword evidence="3" id="KW-1185">Reference proteome</keyword>
<name>V8PEZ5_OPHHA</name>
<proteinExistence type="predicted"/>
<comment type="caution">
    <text evidence="2">The sequence shown here is derived from an EMBL/GenBank/DDBJ whole genome shotgun (WGS) entry which is preliminary data.</text>
</comment>
<dbReference type="Proteomes" id="UP000018936">
    <property type="component" value="Unassembled WGS sequence"/>
</dbReference>